<keyword evidence="6" id="KW-1185">Reference proteome</keyword>
<evidence type="ECO:0000256" key="1">
    <source>
        <dbReference type="ARBA" id="ARBA00023015"/>
    </source>
</evidence>
<evidence type="ECO:0000256" key="2">
    <source>
        <dbReference type="ARBA" id="ARBA00023125"/>
    </source>
</evidence>
<dbReference type="Proteomes" id="UP001156664">
    <property type="component" value="Unassembled WGS sequence"/>
</dbReference>
<proteinExistence type="predicted"/>
<dbReference type="RefSeq" id="WP_284279287.1">
    <property type="nucleotide sequence ID" value="NZ_BSOJ01000001.1"/>
</dbReference>
<evidence type="ECO:0000259" key="4">
    <source>
        <dbReference type="PROSITE" id="PS50949"/>
    </source>
</evidence>
<dbReference type="EMBL" id="BSOJ01000001">
    <property type="protein sequence ID" value="GLR25003.1"/>
    <property type="molecule type" value="Genomic_DNA"/>
</dbReference>
<sequence length="222" mass="25305">MSKLSDRLRDEIEQDIATGTLSPGTHLDETELAERFQVSRTPIREAISMLAGEGLVEYRPRRGAVVVQITPERLTEMFEVMAELEAMCARLAARRIGPQELKLLGQAHEKCRQAADVSDSDAYFYANEHFHHLIYTFSRNAFLTEQASGLQRKLRTYRRLQLRVKYRLRKSFDEHQQVLDAIAAHQEQRAASLLKAHVVVQGERFTDLVNTLAKIESLDGIG</sequence>
<evidence type="ECO:0000313" key="5">
    <source>
        <dbReference type="EMBL" id="GLR25003.1"/>
    </source>
</evidence>
<protein>
    <submittedName>
        <fullName evidence="5">GntR family transcriptional regulator</fullName>
    </submittedName>
</protein>
<gene>
    <name evidence="5" type="ORF">GCM10007875_00900</name>
</gene>
<evidence type="ECO:0000313" key="6">
    <source>
        <dbReference type="Proteomes" id="UP001156664"/>
    </source>
</evidence>
<accession>A0ABQ5YPZ9</accession>
<dbReference type="SUPFAM" id="SSF46785">
    <property type="entry name" value="Winged helix' DNA-binding domain"/>
    <property type="match status" value="1"/>
</dbReference>
<dbReference type="InterPro" id="IPR036388">
    <property type="entry name" value="WH-like_DNA-bd_sf"/>
</dbReference>
<dbReference type="SMART" id="SM00345">
    <property type="entry name" value="HTH_GNTR"/>
    <property type="match status" value="1"/>
</dbReference>
<keyword evidence="3" id="KW-0804">Transcription</keyword>
<dbReference type="InterPro" id="IPR000524">
    <property type="entry name" value="Tscrpt_reg_HTH_GntR"/>
</dbReference>
<dbReference type="InterPro" id="IPR011711">
    <property type="entry name" value="GntR_C"/>
</dbReference>
<dbReference type="PANTHER" id="PTHR43537">
    <property type="entry name" value="TRANSCRIPTIONAL REGULATOR, GNTR FAMILY"/>
    <property type="match status" value="1"/>
</dbReference>
<organism evidence="5 6">
    <name type="scientific">Limnobacter litoralis</name>
    <dbReference type="NCBI Taxonomy" id="481366"/>
    <lineage>
        <taxon>Bacteria</taxon>
        <taxon>Pseudomonadati</taxon>
        <taxon>Pseudomonadota</taxon>
        <taxon>Betaproteobacteria</taxon>
        <taxon>Burkholderiales</taxon>
        <taxon>Burkholderiaceae</taxon>
        <taxon>Limnobacter</taxon>
    </lineage>
</organism>
<dbReference type="Pfam" id="PF00392">
    <property type="entry name" value="GntR"/>
    <property type="match status" value="1"/>
</dbReference>
<comment type="caution">
    <text evidence="5">The sequence shown here is derived from an EMBL/GenBank/DDBJ whole genome shotgun (WGS) entry which is preliminary data.</text>
</comment>
<dbReference type="PANTHER" id="PTHR43537:SF49">
    <property type="entry name" value="TRANSCRIPTIONAL REGULATORY PROTEIN"/>
    <property type="match status" value="1"/>
</dbReference>
<keyword evidence="2" id="KW-0238">DNA-binding</keyword>
<dbReference type="Gene3D" id="1.10.10.10">
    <property type="entry name" value="Winged helix-like DNA-binding domain superfamily/Winged helix DNA-binding domain"/>
    <property type="match status" value="1"/>
</dbReference>
<dbReference type="InterPro" id="IPR008920">
    <property type="entry name" value="TF_FadR/GntR_C"/>
</dbReference>
<feature type="domain" description="HTH gntR-type" evidence="4">
    <location>
        <begin position="2"/>
        <end position="69"/>
    </location>
</feature>
<dbReference type="Pfam" id="PF07729">
    <property type="entry name" value="FCD"/>
    <property type="match status" value="1"/>
</dbReference>
<dbReference type="Gene3D" id="1.20.120.530">
    <property type="entry name" value="GntR ligand-binding domain-like"/>
    <property type="match status" value="1"/>
</dbReference>
<dbReference type="PRINTS" id="PR00035">
    <property type="entry name" value="HTHGNTR"/>
</dbReference>
<reference evidence="6" key="1">
    <citation type="journal article" date="2019" name="Int. J. Syst. Evol. Microbiol.">
        <title>The Global Catalogue of Microorganisms (GCM) 10K type strain sequencing project: providing services to taxonomists for standard genome sequencing and annotation.</title>
        <authorList>
            <consortium name="The Broad Institute Genomics Platform"/>
            <consortium name="The Broad Institute Genome Sequencing Center for Infectious Disease"/>
            <person name="Wu L."/>
            <person name="Ma J."/>
        </authorList>
    </citation>
    <scope>NUCLEOTIDE SEQUENCE [LARGE SCALE GENOMIC DNA]</scope>
    <source>
        <strain evidence="6">NBRC 105857</strain>
    </source>
</reference>
<dbReference type="InterPro" id="IPR036390">
    <property type="entry name" value="WH_DNA-bd_sf"/>
</dbReference>
<dbReference type="CDD" id="cd07377">
    <property type="entry name" value="WHTH_GntR"/>
    <property type="match status" value="1"/>
</dbReference>
<name>A0ABQ5YPZ9_9BURK</name>
<dbReference type="SMART" id="SM00895">
    <property type="entry name" value="FCD"/>
    <property type="match status" value="1"/>
</dbReference>
<keyword evidence="1" id="KW-0805">Transcription regulation</keyword>
<dbReference type="PROSITE" id="PS50949">
    <property type="entry name" value="HTH_GNTR"/>
    <property type="match status" value="1"/>
</dbReference>
<evidence type="ECO:0000256" key="3">
    <source>
        <dbReference type="ARBA" id="ARBA00023163"/>
    </source>
</evidence>
<dbReference type="SUPFAM" id="SSF48008">
    <property type="entry name" value="GntR ligand-binding domain-like"/>
    <property type="match status" value="1"/>
</dbReference>